<feature type="region of interest" description="Disordered" evidence="4">
    <location>
        <begin position="1"/>
        <end position="46"/>
    </location>
</feature>
<evidence type="ECO:0000313" key="5">
    <source>
        <dbReference type="EMBL" id="MBP2358293.1"/>
    </source>
</evidence>
<dbReference type="Pfam" id="PF01981">
    <property type="entry name" value="PTH2"/>
    <property type="match status" value="1"/>
</dbReference>
<protein>
    <recommendedName>
        <fullName evidence="1">peptidyl-tRNA hydrolase</fullName>
        <ecNumber evidence="1">3.1.1.29</ecNumber>
    </recommendedName>
</protein>
<sequence length="261" mass="28296">MSSEDLPEPLAVSTPEPLPGADRESVPADPADSPFRTEPTSRDEAPQFVLPLVVHIEKTDPPARTAALRTAARAVLTMLSDERALGGGEWAQVMREWQDARIRKVVRRARGAEWRKASALPGITVAGEHAEVRVFPPVPLDAWPRELAKLQVSGTDLDDPEPPAAPDRDAPVLWMNPEVGMSAGKAMAQAGHGAQLAWWELSDTERKAWREAGFPLSVATPDPDLWRELTVSGLPVVRDAGFTEIAPGSCTVVADHPALRR</sequence>
<dbReference type="InterPro" id="IPR023476">
    <property type="entry name" value="Pep_tRNA_hydro_II_dom_sf"/>
</dbReference>
<evidence type="ECO:0000313" key="6">
    <source>
        <dbReference type="Proteomes" id="UP001519311"/>
    </source>
</evidence>
<reference evidence="5 6" key="1">
    <citation type="submission" date="2021-03" db="EMBL/GenBank/DDBJ databases">
        <title>Sequencing the genomes of 1000 actinobacteria strains.</title>
        <authorList>
            <person name="Klenk H.-P."/>
        </authorList>
    </citation>
    <scope>NUCLEOTIDE SEQUENCE [LARGE SCALE GENOMIC DNA]</scope>
    <source>
        <strain evidence="5 6">DSM 40843</strain>
    </source>
</reference>
<dbReference type="SUPFAM" id="SSF102462">
    <property type="entry name" value="Peptidyl-tRNA hydrolase II"/>
    <property type="match status" value="1"/>
</dbReference>
<accession>A0ABS4V337</accession>
<evidence type="ECO:0000256" key="4">
    <source>
        <dbReference type="SAM" id="MobiDB-lite"/>
    </source>
</evidence>
<dbReference type="InterPro" id="IPR002833">
    <property type="entry name" value="PTH2"/>
</dbReference>
<evidence type="ECO:0000256" key="3">
    <source>
        <dbReference type="ARBA" id="ARBA00048707"/>
    </source>
</evidence>
<dbReference type="Gene3D" id="3.40.1490.10">
    <property type="entry name" value="Bit1"/>
    <property type="match status" value="1"/>
</dbReference>
<dbReference type="GO" id="GO:0016787">
    <property type="term" value="F:hydrolase activity"/>
    <property type="evidence" value="ECO:0007669"/>
    <property type="project" value="UniProtKB-KW"/>
</dbReference>
<gene>
    <name evidence="5" type="ORF">JOF59_000693</name>
</gene>
<name>A0ABS4V337_9ACTN</name>
<keyword evidence="6" id="KW-1185">Reference proteome</keyword>
<evidence type="ECO:0000256" key="2">
    <source>
        <dbReference type="ARBA" id="ARBA00022801"/>
    </source>
</evidence>
<comment type="caution">
    <text evidence="5">The sequence shown here is derived from an EMBL/GenBank/DDBJ whole genome shotgun (WGS) entry which is preliminary data.</text>
</comment>
<comment type="catalytic activity">
    <reaction evidence="3">
        <text>an N-acyl-L-alpha-aminoacyl-tRNA + H2O = an N-acyl-L-amino acid + a tRNA + H(+)</text>
        <dbReference type="Rhea" id="RHEA:54448"/>
        <dbReference type="Rhea" id="RHEA-COMP:10123"/>
        <dbReference type="Rhea" id="RHEA-COMP:13883"/>
        <dbReference type="ChEBI" id="CHEBI:15377"/>
        <dbReference type="ChEBI" id="CHEBI:15378"/>
        <dbReference type="ChEBI" id="CHEBI:59874"/>
        <dbReference type="ChEBI" id="CHEBI:78442"/>
        <dbReference type="ChEBI" id="CHEBI:138191"/>
        <dbReference type="EC" id="3.1.1.29"/>
    </reaction>
</comment>
<dbReference type="Proteomes" id="UP001519311">
    <property type="component" value="Unassembled WGS sequence"/>
</dbReference>
<evidence type="ECO:0000256" key="1">
    <source>
        <dbReference type="ARBA" id="ARBA00013260"/>
    </source>
</evidence>
<dbReference type="EMBL" id="JAGINS010000001">
    <property type="protein sequence ID" value="MBP2358293.1"/>
    <property type="molecule type" value="Genomic_DNA"/>
</dbReference>
<organism evidence="5 6">
    <name type="scientific">Streptomyces clavifer</name>
    <dbReference type="NCBI Taxonomy" id="68188"/>
    <lineage>
        <taxon>Bacteria</taxon>
        <taxon>Bacillati</taxon>
        <taxon>Actinomycetota</taxon>
        <taxon>Actinomycetes</taxon>
        <taxon>Kitasatosporales</taxon>
        <taxon>Streptomycetaceae</taxon>
        <taxon>Streptomyces</taxon>
    </lineage>
</organism>
<keyword evidence="2 5" id="KW-0378">Hydrolase</keyword>
<proteinExistence type="predicted"/>
<dbReference type="EC" id="3.1.1.29" evidence="1"/>